<reference evidence="3 5" key="3">
    <citation type="submission" date="2019-02" db="EMBL/GenBank/DDBJ databases">
        <authorList>
            <person name="Zhang G."/>
        </authorList>
    </citation>
    <scope>NUCLEOTIDE SEQUENCE [LARGE SCALE GENOMIC DNA]</scope>
    <source>
        <strain evidence="3 5">CMB17</strain>
    </source>
</reference>
<dbReference type="EMBL" id="SIRL01000003">
    <property type="protein sequence ID" value="TBN51388.1"/>
    <property type="molecule type" value="Genomic_DNA"/>
</dbReference>
<dbReference type="EMBL" id="FZNM01000003">
    <property type="protein sequence ID" value="SNR38927.1"/>
    <property type="molecule type" value="Genomic_DNA"/>
</dbReference>
<dbReference type="OrthoDB" id="9804313at2"/>
<evidence type="ECO:0000313" key="2">
    <source>
        <dbReference type="EMBL" id="SNR38927.1"/>
    </source>
</evidence>
<organism evidence="2 4">
    <name type="scientific">Paracoccus sediminis</name>
    <dbReference type="NCBI Taxonomy" id="1214787"/>
    <lineage>
        <taxon>Bacteria</taxon>
        <taxon>Pseudomonadati</taxon>
        <taxon>Pseudomonadota</taxon>
        <taxon>Alphaproteobacteria</taxon>
        <taxon>Rhodobacterales</taxon>
        <taxon>Paracoccaceae</taxon>
        <taxon>Paracoccus</taxon>
    </lineage>
</organism>
<dbReference type="AlphaFoldDB" id="A0A238VXQ4"/>
<comment type="similarity">
    <text evidence="1">Belongs to the polypeptide deformylase family.</text>
</comment>
<dbReference type="Pfam" id="PF01327">
    <property type="entry name" value="Pep_deformylase"/>
    <property type="match status" value="1"/>
</dbReference>
<dbReference type="PANTHER" id="PTHR10458:SF22">
    <property type="entry name" value="PEPTIDE DEFORMYLASE"/>
    <property type="match status" value="1"/>
</dbReference>
<accession>A0A238VXQ4</accession>
<keyword evidence="5" id="KW-1185">Reference proteome</keyword>
<gene>
    <name evidence="3" type="ORF">EYF88_06195</name>
    <name evidence="2" type="ORF">SAMN06265378_103147</name>
</gene>
<dbReference type="SUPFAM" id="SSF56420">
    <property type="entry name" value="Peptide deformylase"/>
    <property type="match status" value="1"/>
</dbReference>
<dbReference type="GO" id="GO:0042586">
    <property type="term" value="F:peptide deformylase activity"/>
    <property type="evidence" value="ECO:0007669"/>
    <property type="project" value="InterPro"/>
</dbReference>
<evidence type="ECO:0000313" key="4">
    <source>
        <dbReference type="Proteomes" id="UP000198409"/>
    </source>
</evidence>
<dbReference type="PRINTS" id="PR01576">
    <property type="entry name" value="PDEFORMYLASE"/>
</dbReference>
<protein>
    <submittedName>
        <fullName evidence="2 3">Peptide deformylase</fullName>
    </submittedName>
</protein>
<reference evidence="4" key="2">
    <citation type="submission" date="2017-06" db="EMBL/GenBank/DDBJ databases">
        <authorList>
            <person name="Varghese N."/>
            <person name="Submissions S."/>
        </authorList>
    </citation>
    <scope>NUCLEOTIDE SEQUENCE [LARGE SCALE GENOMIC DNA]</scope>
    <source>
        <strain evidence="4">DSM 26170</strain>
    </source>
</reference>
<dbReference type="InterPro" id="IPR023635">
    <property type="entry name" value="Peptide_deformylase"/>
</dbReference>
<evidence type="ECO:0000256" key="1">
    <source>
        <dbReference type="ARBA" id="ARBA00010759"/>
    </source>
</evidence>
<dbReference type="InterPro" id="IPR036821">
    <property type="entry name" value="Peptide_deformylase_sf"/>
</dbReference>
<dbReference type="Proteomes" id="UP000292859">
    <property type="component" value="Unassembled WGS sequence"/>
</dbReference>
<dbReference type="Proteomes" id="UP000198409">
    <property type="component" value="Unassembled WGS sequence"/>
</dbReference>
<name>A0A238VXQ4_9RHOB</name>
<proteinExistence type="inferred from homology"/>
<evidence type="ECO:0000313" key="5">
    <source>
        <dbReference type="Proteomes" id="UP000292859"/>
    </source>
</evidence>
<evidence type="ECO:0000313" key="3">
    <source>
        <dbReference type="EMBL" id="TBN51388.1"/>
    </source>
</evidence>
<dbReference type="PANTHER" id="PTHR10458">
    <property type="entry name" value="PEPTIDE DEFORMYLASE"/>
    <property type="match status" value="1"/>
</dbReference>
<dbReference type="Gene3D" id="3.90.45.10">
    <property type="entry name" value="Peptide deformylase"/>
    <property type="match status" value="1"/>
</dbReference>
<reference evidence="2" key="1">
    <citation type="submission" date="2017-06" db="EMBL/GenBank/DDBJ databases">
        <authorList>
            <person name="Kim H.J."/>
            <person name="Triplett B.A."/>
        </authorList>
    </citation>
    <scope>NUCLEOTIDE SEQUENCE [LARGE SCALE GENOMIC DNA]</scope>
    <source>
        <strain evidence="2">DSM 26170</strain>
    </source>
</reference>
<sequence>MPDRGAIPDVLPPDLADDLRGGAVRPILSHPHPLLSVRCDPSGYLPGHDLRQLVRDLLATMYAAGGRGLAAPQIGNPVRALVMDAGWKFGMSTPVAMLDPEIVARSDDEAEEVETCLSIPGQPVSVSRARHV</sequence>